<feature type="region of interest" description="Disordered" evidence="1">
    <location>
        <begin position="108"/>
        <end position="151"/>
    </location>
</feature>
<dbReference type="SUPFAM" id="SSF46785">
    <property type="entry name" value="Winged helix' DNA-binding domain"/>
    <property type="match status" value="1"/>
</dbReference>
<feature type="domain" description="HTH arsR-type" evidence="2">
    <location>
        <begin position="2"/>
        <end position="96"/>
    </location>
</feature>
<comment type="caution">
    <text evidence="3">The sequence shown here is derived from an EMBL/GenBank/DDBJ whole genome shotgun (WGS) entry which is preliminary data.</text>
</comment>
<gene>
    <name evidence="3" type="ORF">RWH45_06080</name>
</gene>
<dbReference type="PROSITE" id="PS50987">
    <property type="entry name" value="HTH_ARSR_2"/>
    <property type="match status" value="1"/>
</dbReference>
<dbReference type="InterPro" id="IPR001845">
    <property type="entry name" value="HTH_ArsR_DNA-bd_dom"/>
</dbReference>
<dbReference type="Gene3D" id="1.10.10.10">
    <property type="entry name" value="Winged helix-like DNA-binding domain superfamily/Winged helix DNA-binding domain"/>
    <property type="match status" value="1"/>
</dbReference>
<feature type="compositionally biased region" description="Pro residues" evidence="1">
    <location>
        <begin position="142"/>
        <end position="151"/>
    </location>
</feature>
<sequence>MVEQQTDADIDRVFHALADATRRDIVRRTLVAEQSVTQLAAAYAMSFAAVSKHIAVLAEARLITKRAEGRVRLVRADPAMIARAQRLLRSYEDLWRGRIDRLDALLDADPGATASPVDSSAVRAPRAGDAAPHRGTSAPAASSPPPDTPTP</sequence>
<accession>A0ABU3T5X9</accession>
<dbReference type="RefSeq" id="WP_315993984.1">
    <property type="nucleotide sequence ID" value="NZ_JAWDIS010000001.1"/>
</dbReference>
<protein>
    <submittedName>
        <fullName evidence="3">Metalloregulator ArsR/SmtB family transcription factor</fullName>
    </submittedName>
</protein>
<evidence type="ECO:0000313" key="4">
    <source>
        <dbReference type="Proteomes" id="UP001263371"/>
    </source>
</evidence>
<evidence type="ECO:0000259" key="2">
    <source>
        <dbReference type="PROSITE" id="PS50987"/>
    </source>
</evidence>
<evidence type="ECO:0000256" key="1">
    <source>
        <dbReference type="SAM" id="MobiDB-lite"/>
    </source>
</evidence>
<organism evidence="3 4">
    <name type="scientific">Microbacterium galbum</name>
    <dbReference type="NCBI Taxonomy" id="3075994"/>
    <lineage>
        <taxon>Bacteria</taxon>
        <taxon>Bacillati</taxon>
        <taxon>Actinomycetota</taxon>
        <taxon>Actinomycetes</taxon>
        <taxon>Micrococcales</taxon>
        <taxon>Microbacteriaceae</taxon>
        <taxon>Microbacterium</taxon>
    </lineage>
</organism>
<dbReference type="PANTHER" id="PTHR38600:SF2">
    <property type="entry name" value="SLL0088 PROTEIN"/>
    <property type="match status" value="1"/>
</dbReference>
<dbReference type="EMBL" id="JAWDIS010000001">
    <property type="protein sequence ID" value="MDU0366775.1"/>
    <property type="molecule type" value="Genomic_DNA"/>
</dbReference>
<proteinExistence type="predicted"/>
<dbReference type="Proteomes" id="UP001263371">
    <property type="component" value="Unassembled WGS sequence"/>
</dbReference>
<dbReference type="InterPro" id="IPR036390">
    <property type="entry name" value="WH_DNA-bd_sf"/>
</dbReference>
<dbReference type="Pfam" id="PF01022">
    <property type="entry name" value="HTH_5"/>
    <property type="match status" value="1"/>
</dbReference>
<keyword evidence="4" id="KW-1185">Reference proteome</keyword>
<dbReference type="PANTHER" id="PTHR38600">
    <property type="entry name" value="TRANSCRIPTIONAL REGULATORY PROTEIN"/>
    <property type="match status" value="1"/>
</dbReference>
<dbReference type="InterPro" id="IPR036388">
    <property type="entry name" value="WH-like_DNA-bd_sf"/>
</dbReference>
<reference evidence="3 4" key="1">
    <citation type="submission" date="2023-09" db="EMBL/GenBank/DDBJ databases">
        <title>Microbacterium fusihabitans sp. nov., Microbacterium phycihabitans sp. nov., and Microbacterium cervinum sp. nov., isolated from dried seaweeds of beach.</title>
        <authorList>
            <person name="Lee S.D."/>
        </authorList>
    </citation>
    <scope>NUCLEOTIDE SEQUENCE [LARGE SCALE GENOMIC DNA]</scope>
    <source>
        <strain evidence="3 4">KSW4-17</strain>
    </source>
</reference>
<dbReference type="InterPro" id="IPR011991">
    <property type="entry name" value="ArsR-like_HTH"/>
</dbReference>
<dbReference type="NCBIfam" id="NF033788">
    <property type="entry name" value="HTH_metalloreg"/>
    <property type="match status" value="1"/>
</dbReference>
<dbReference type="CDD" id="cd00090">
    <property type="entry name" value="HTH_ARSR"/>
    <property type="match status" value="1"/>
</dbReference>
<dbReference type="SMART" id="SM00418">
    <property type="entry name" value="HTH_ARSR"/>
    <property type="match status" value="1"/>
</dbReference>
<name>A0ABU3T5X9_9MICO</name>
<evidence type="ECO:0000313" key="3">
    <source>
        <dbReference type="EMBL" id="MDU0366775.1"/>
    </source>
</evidence>